<sequence length="1015" mass="112307">MSKRANITSFSLQRPEYILFVIVSLMLFGAYSLFEIPVRLVPDLEEPKITVVTNWGAASPEEIEAEILVQQENVIKGLFGLKEMRSSANQGYGFIDLSFNLGTDMNETLVDLVARLNRVPSLPRDVVPPQIYMGGFFGGKRALTNFYLQKLPGNTESIQKYVELLENYVSKEIETIPGVASVKLKAGDIDKQLDIVFDPVRATKLGITVADMSLAIKSAEDASSGTIQVGKRNFSLKYKGRKKLNELENIIVKWIDDRPIKLGDFASVYVQHIEVQGFAIQNGNPAIYFQIYKDDNANSLKVLNLVNKKIEQINQGLGVRENVKLVQSFDSTIFIERSIAQLTSSLLTGIGLAVLVLWFFLRSFKSTIAIAAIVPICIITTILVIYLSGRTINIISLAGLALSVGLLLDAGIIVVENIIRVHKGGNFAESVNRGVNGVWVALVASTITTVAIFLPVIYMEGIEGQIFGDLAFTVTVSVVVSFFISITILPIIVNNWLAEEKGKDPYKSLWTKLANQVNTLTGTKTRSITILSTIIVSSIVGTVYLKPHLDYLPSLKRDSVTGYISLPPNNTLENTRKHILDVITDRLEPYMNHEKTPYIKNYYILAGTWGAEIGARAVNNEDIAALTKLLKTEILADIPDTNAYPRQTDLLSAFSENGMIQLNIYGDNYDIISDVTSKVLIKAREQLPGASIYSSPTVPSIQPEIIVTPNLESIHRRGLSEYEVVNALKTSGTGLYIKEYYADGDIMKMYLRTTEVYNPSEIGEIPFISENGETYKLNDVLKIKQKVGYKNIVRVNKERTITINIFPKPGQSVEEVIDIIDREVKPYSLELLNGRGGFFYKGSADSLQKAIDTILKNMIIAVLILFTFMCAALKSIKDSFIVMLTLPVSIFGGVLGLYIANKFYYQSLDLITIIGFVILVGLVVNNSIMLISRFREVSAFCTSQTEALIMALEQRAKPIMMSTLTSVFGMLPLVIISGEGSSLYKGLAVVIISGMIFSMIFSIIMVFCSIKSEKG</sequence>
<reference evidence="2 3" key="1">
    <citation type="submission" date="2013-07" db="EMBL/GenBank/DDBJ databases">
        <title>Comparative Genomic and Metabolomic Analysis of Twelve Strains of Pseudoalteromonas luteoviolacea.</title>
        <authorList>
            <person name="Vynne N.G."/>
            <person name="Mansson M."/>
            <person name="Gram L."/>
        </authorList>
    </citation>
    <scope>NUCLEOTIDE SEQUENCE [LARGE SCALE GENOMIC DNA]</scope>
    <source>
        <strain evidence="2 3">CPMOR-1</strain>
    </source>
</reference>
<keyword evidence="1" id="KW-1133">Transmembrane helix</keyword>
<name>A0A161YNC7_9GAMM</name>
<feature type="transmembrane region" description="Helical" evidence="1">
    <location>
        <begin position="368"/>
        <end position="388"/>
    </location>
</feature>
<organism evidence="2 3">
    <name type="scientific">Pseudoalteromonas luteoviolacea CPMOR-1</name>
    <dbReference type="NCBI Taxonomy" id="1365248"/>
    <lineage>
        <taxon>Bacteria</taxon>
        <taxon>Pseudomonadati</taxon>
        <taxon>Pseudomonadota</taxon>
        <taxon>Gammaproteobacteria</taxon>
        <taxon>Alteromonadales</taxon>
        <taxon>Pseudoalteromonadaceae</taxon>
        <taxon>Pseudoalteromonas</taxon>
    </lineage>
</organism>
<protein>
    <recommendedName>
        <fullName evidence="4">Acriflavine resistance protein B</fullName>
    </recommendedName>
</protein>
<dbReference type="Gene3D" id="3.30.70.1320">
    <property type="entry name" value="Multidrug efflux transporter AcrB pore domain like"/>
    <property type="match status" value="1"/>
</dbReference>
<feature type="transmembrane region" description="Helical" evidence="1">
    <location>
        <begin position="16"/>
        <end position="34"/>
    </location>
</feature>
<dbReference type="PANTHER" id="PTHR32063:SF0">
    <property type="entry name" value="SWARMING MOTILITY PROTEIN SWRC"/>
    <property type="match status" value="1"/>
</dbReference>
<evidence type="ECO:0000313" key="3">
    <source>
        <dbReference type="Proteomes" id="UP000076486"/>
    </source>
</evidence>
<feature type="transmembrane region" description="Helical" evidence="1">
    <location>
        <begin position="339"/>
        <end position="361"/>
    </location>
</feature>
<evidence type="ECO:0000313" key="2">
    <source>
        <dbReference type="EMBL" id="KZN63279.1"/>
    </source>
</evidence>
<dbReference type="AlphaFoldDB" id="A0A161YNC7"/>
<dbReference type="Pfam" id="PF00873">
    <property type="entry name" value="ACR_tran"/>
    <property type="match status" value="1"/>
</dbReference>
<dbReference type="RefSeq" id="WP_063368078.1">
    <property type="nucleotide sequence ID" value="NZ_AUYC01000028.1"/>
</dbReference>
<feature type="transmembrane region" description="Helical" evidence="1">
    <location>
        <begin position="470"/>
        <end position="493"/>
    </location>
</feature>
<gene>
    <name evidence="2" type="ORF">N473_17780</name>
</gene>
<keyword evidence="1" id="KW-0812">Transmembrane</keyword>
<accession>A0A161YNC7</accession>
<dbReference type="GO" id="GO:0042910">
    <property type="term" value="F:xenobiotic transmembrane transporter activity"/>
    <property type="evidence" value="ECO:0007669"/>
    <property type="project" value="TreeGrafter"/>
</dbReference>
<feature type="transmembrane region" description="Helical" evidence="1">
    <location>
        <begin position="880"/>
        <end position="899"/>
    </location>
</feature>
<dbReference type="Gene3D" id="3.30.70.1430">
    <property type="entry name" value="Multidrug efflux transporter AcrB pore domain"/>
    <property type="match status" value="2"/>
</dbReference>
<dbReference type="Proteomes" id="UP000076486">
    <property type="component" value="Unassembled WGS sequence"/>
</dbReference>
<comment type="caution">
    <text evidence="2">The sequence shown here is derived from an EMBL/GenBank/DDBJ whole genome shotgun (WGS) entry which is preliminary data.</text>
</comment>
<dbReference type="Gene3D" id="3.30.2090.10">
    <property type="entry name" value="Multidrug efflux transporter AcrB TolC docking domain, DN and DC subdomains"/>
    <property type="match status" value="2"/>
</dbReference>
<dbReference type="PATRIC" id="fig|1365248.3.peg.2475"/>
<feature type="transmembrane region" description="Helical" evidence="1">
    <location>
        <begin position="436"/>
        <end position="458"/>
    </location>
</feature>
<dbReference type="SUPFAM" id="SSF82693">
    <property type="entry name" value="Multidrug efflux transporter AcrB pore domain, PN1, PN2, PC1 and PC2 subdomains"/>
    <property type="match status" value="2"/>
</dbReference>
<dbReference type="EMBL" id="AUYC01000028">
    <property type="protein sequence ID" value="KZN63279.1"/>
    <property type="molecule type" value="Genomic_DNA"/>
</dbReference>
<feature type="transmembrane region" description="Helical" evidence="1">
    <location>
        <begin position="905"/>
        <end position="925"/>
    </location>
</feature>
<dbReference type="GO" id="GO:0005886">
    <property type="term" value="C:plasma membrane"/>
    <property type="evidence" value="ECO:0007669"/>
    <property type="project" value="TreeGrafter"/>
</dbReference>
<dbReference type="Gene3D" id="3.30.70.1440">
    <property type="entry name" value="Multidrug efflux transporter AcrB pore domain"/>
    <property type="match status" value="1"/>
</dbReference>
<feature type="transmembrane region" description="Helical" evidence="1">
    <location>
        <begin position="528"/>
        <end position="545"/>
    </location>
</feature>
<feature type="transmembrane region" description="Helical" evidence="1">
    <location>
        <begin position="983"/>
        <end position="1010"/>
    </location>
</feature>
<feature type="transmembrane region" description="Helical" evidence="1">
    <location>
        <begin position="959"/>
        <end position="977"/>
    </location>
</feature>
<dbReference type="SUPFAM" id="SSF82714">
    <property type="entry name" value="Multidrug efflux transporter AcrB TolC docking domain, DN and DC subdomains"/>
    <property type="match status" value="2"/>
</dbReference>
<dbReference type="InterPro" id="IPR001036">
    <property type="entry name" value="Acrflvin-R"/>
</dbReference>
<dbReference type="Gene3D" id="1.20.1640.10">
    <property type="entry name" value="Multidrug efflux transporter AcrB transmembrane domain"/>
    <property type="match status" value="2"/>
</dbReference>
<feature type="transmembrane region" description="Helical" evidence="1">
    <location>
        <begin position="394"/>
        <end position="415"/>
    </location>
</feature>
<keyword evidence="1" id="KW-0472">Membrane</keyword>
<feature type="transmembrane region" description="Helical" evidence="1">
    <location>
        <begin position="854"/>
        <end position="873"/>
    </location>
</feature>
<dbReference type="PANTHER" id="PTHR32063">
    <property type="match status" value="1"/>
</dbReference>
<evidence type="ECO:0008006" key="4">
    <source>
        <dbReference type="Google" id="ProtNLM"/>
    </source>
</evidence>
<dbReference type="PRINTS" id="PR00702">
    <property type="entry name" value="ACRIFLAVINRP"/>
</dbReference>
<dbReference type="InterPro" id="IPR027463">
    <property type="entry name" value="AcrB_DN_DC_subdom"/>
</dbReference>
<dbReference type="SUPFAM" id="SSF82866">
    <property type="entry name" value="Multidrug efflux transporter AcrB transmembrane domain"/>
    <property type="match status" value="2"/>
</dbReference>
<proteinExistence type="predicted"/>
<evidence type="ECO:0000256" key="1">
    <source>
        <dbReference type="SAM" id="Phobius"/>
    </source>
</evidence>